<proteinExistence type="predicted"/>
<evidence type="ECO:0000313" key="2">
    <source>
        <dbReference type="Proteomes" id="UP000287651"/>
    </source>
</evidence>
<name>A0A426Y8Q6_ENSVE</name>
<dbReference type="Proteomes" id="UP000287651">
    <property type="component" value="Unassembled WGS sequence"/>
</dbReference>
<gene>
    <name evidence="1" type="ORF">B296_00053306</name>
</gene>
<organism evidence="1 2">
    <name type="scientific">Ensete ventricosum</name>
    <name type="common">Abyssinian banana</name>
    <name type="synonym">Musa ensete</name>
    <dbReference type="NCBI Taxonomy" id="4639"/>
    <lineage>
        <taxon>Eukaryota</taxon>
        <taxon>Viridiplantae</taxon>
        <taxon>Streptophyta</taxon>
        <taxon>Embryophyta</taxon>
        <taxon>Tracheophyta</taxon>
        <taxon>Spermatophyta</taxon>
        <taxon>Magnoliopsida</taxon>
        <taxon>Liliopsida</taxon>
        <taxon>Zingiberales</taxon>
        <taxon>Musaceae</taxon>
        <taxon>Ensete</taxon>
    </lineage>
</organism>
<dbReference type="AlphaFoldDB" id="A0A426Y8Q6"/>
<reference evidence="1 2" key="1">
    <citation type="journal article" date="2014" name="Agronomy (Basel)">
        <title>A Draft Genome Sequence for Ensete ventricosum, the Drought-Tolerant Tree Against Hunger.</title>
        <authorList>
            <person name="Harrison J."/>
            <person name="Moore K.A."/>
            <person name="Paszkiewicz K."/>
            <person name="Jones T."/>
            <person name="Grant M."/>
            <person name="Ambacheew D."/>
            <person name="Muzemil S."/>
            <person name="Studholme D.J."/>
        </authorList>
    </citation>
    <scope>NUCLEOTIDE SEQUENCE [LARGE SCALE GENOMIC DNA]</scope>
</reference>
<comment type="caution">
    <text evidence="1">The sequence shown here is derived from an EMBL/GenBank/DDBJ whole genome shotgun (WGS) entry which is preliminary data.</text>
</comment>
<sequence length="212" mass="24085">MLLKDLKKTDRASINKRIKSRKVCKIPLVGCIQLEDALTIIRPQQLVRKGKDARGLPGARRALEPEMMRSIEAKIIAWFEGFYALGEASERSKMELTERMRLGMLPSRAMTSSREMASPLPTMSETLDGRYFSTQGTSYELEEEEEAMDFGRLAGKRRRRQGSVRGSQKPLSGNLSLSCFLYTARFLMLLRVVKQSVGHNDKISNNSYIIVY</sequence>
<accession>A0A426Y8Q6</accession>
<protein>
    <submittedName>
        <fullName evidence="1">Uncharacterized protein</fullName>
    </submittedName>
</protein>
<evidence type="ECO:0000313" key="1">
    <source>
        <dbReference type="EMBL" id="RRT48107.1"/>
    </source>
</evidence>
<dbReference type="EMBL" id="AMZH03014155">
    <property type="protein sequence ID" value="RRT48107.1"/>
    <property type="molecule type" value="Genomic_DNA"/>
</dbReference>